<evidence type="ECO:0000313" key="6">
    <source>
        <dbReference type="EMBL" id="MBB5234825.1"/>
    </source>
</evidence>
<name>A0A7W8GFV4_9DEIO</name>
<protein>
    <submittedName>
        <fullName evidence="6">Creatinine amidohydrolase</fullName>
        <ecNumber evidence="6">3.5.2.10</ecNumber>
    </submittedName>
</protein>
<dbReference type="EMBL" id="JACHFN010000007">
    <property type="protein sequence ID" value="MBB5234825.1"/>
    <property type="molecule type" value="Genomic_DNA"/>
</dbReference>
<evidence type="ECO:0000256" key="1">
    <source>
        <dbReference type="ARBA" id="ARBA00001947"/>
    </source>
</evidence>
<comment type="similarity">
    <text evidence="5">Belongs to the creatininase superfamily.</text>
</comment>
<evidence type="ECO:0000256" key="5">
    <source>
        <dbReference type="ARBA" id="ARBA00024029"/>
    </source>
</evidence>
<dbReference type="SUPFAM" id="SSF102215">
    <property type="entry name" value="Creatininase"/>
    <property type="match status" value="1"/>
</dbReference>
<evidence type="ECO:0000256" key="3">
    <source>
        <dbReference type="ARBA" id="ARBA00022801"/>
    </source>
</evidence>
<dbReference type="InterPro" id="IPR003785">
    <property type="entry name" value="Creatininase/forma_Hydrolase"/>
</dbReference>
<evidence type="ECO:0000256" key="2">
    <source>
        <dbReference type="ARBA" id="ARBA00022723"/>
    </source>
</evidence>
<gene>
    <name evidence="6" type="ORF">HNQ09_002268</name>
</gene>
<reference evidence="6 7" key="1">
    <citation type="submission" date="2020-08" db="EMBL/GenBank/DDBJ databases">
        <title>Genomic Encyclopedia of Type Strains, Phase IV (KMG-IV): sequencing the most valuable type-strain genomes for metagenomic binning, comparative biology and taxonomic classification.</title>
        <authorList>
            <person name="Goeker M."/>
        </authorList>
    </citation>
    <scope>NUCLEOTIDE SEQUENCE [LARGE SCALE GENOMIC DNA]</scope>
    <source>
        <strain evidence="6 7">DSM 101791</strain>
    </source>
</reference>
<dbReference type="InterPro" id="IPR024087">
    <property type="entry name" value="Creatininase-like_sf"/>
</dbReference>
<dbReference type="GO" id="GO:0047789">
    <property type="term" value="F:creatininase activity"/>
    <property type="evidence" value="ECO:0007669"/>
    <property type="project" value="UniProtKB-EC"/>
</dbReference>
<dbReference type="PANTHER" id="PTHR35005">
    <property type="entry name" value="3-DEHYDRO-SCYLLO-INOSOSE HYDROLASE"/>
    <property type="match status" value="1"/>
</dbReference>
<dbReference type="RefSeq" id="WP_184029143.1">
    <property type="nucleotide sequence ID" value="NZ_JACHFN010000007.1"/>
</dbReference>
<dbReference type="EC" id="3.5.2.10" evidence="6"/>
<keyword evidence="3 6" id="KW-0378">Hydrolase</keyword>
<dbReference type="Gene3D" id="3.40.50.10310">
    <property type="entry name" value="Creatininase"/>
    <property type="match status" value="1"/>
</dbReference>
<comment type="cofactor">
    <cofactor evidence="1">
        <name>Zn(2+)</name>
        <dbReference type="ChEBI" id="CHEBI:29105"/>
    </cofactor>
</comment>
<keyword evidence="4" id="KW-0862">Zinc</keyword>
<evidence type="ECO:0000313" key="7">
    <source>
        <dbReference type="Proteomes" id="UP000525389"/>
    </source>
</evidence>
<dbReference type="GO" id="GO:0016811">
    <property type="term" value="F:hydrolase activity, acting on carbon-nitrogen (but not peptide) bonds, in linear amides"/>
    <property type="evidence" value="ECO:0007669"/>
    <property type="project" value="TreeGrafter"/>
</dbReference>
<dbReference type="GO" id="GO:0046872">
    <property type="term" value="F:metal ion binding"/>
    <property type="evidence" value="ECO:0007669"/>
    <property type="project" value="UniProtKB-KW"/>
</dbReference>
<dbReference type="GO" id="GO:0009231">
    <property type="term" value="P:riboflavin biosynthetic process"/>
    <property type="evidence" value="ECO:0007669"/>
    <property type="project" value="TreeGrafter"/>
</dbReference>
<evidence type="ECO:0000256" key="4">
    <source>
        <dbReference type="ARBA" id="ARBA00022833"/>
    </source>
</evidence>
<keyword evidence="2" id="KW-0479">Metal-binding</keyword>
<accession>A0A7W8GFV4</accession>
<keyword evidence="7" id="KW-1185">Reference proteome</keyword>
<dbReference type="PANTHER" id="PTHR35005:SF1">
    <property type="entry name" value="2-AMINO-5-FORMYLAMINO-6-RIBOSYLAMINOPYRIMIDIN-4(3H)-ONE 5'-MONOPHOSPHATE DEFORMYLASE"/>
    <property type="match status" value="1"/>
</dbReference>
<dbReference type="Pfam" id="PF02633">
    <property type="entry name" value="Creatininase"/>
    <property type="match status" value="1"/>
</dbReference>
<dbReference type="Proteomes" id="UP000525389">
    <property type="component" value="Unassembled WGS sequence"/>
</dbReference>
<comment type="caution">
    <text evidence="6">The sequence shown here is derived from an EMBL/GenBank/DDBJ whole genome shotgun (WGS) entry which is preliminary data.</text>
</comment>
<organism evidence="6 7">
    <name type="scientific">Deinococcus budaensis</name>
    <dbReference type="NCBI Taxonomy" id="1665626"/>
    <lineage>
        <taxon>Bacteria</taxon>
        <taxon>Thermotogati</taxon>
        <taxon>Deinococcota</taxon>
        <taxon>Deinococci</taxon>
        <taxon>Deinococcales</taxon>
        <taxon>Deinococcaceae</taxon>
        <taxon>Deinococcus</taxon>
    </lineage>
</organism>
<dbReference type="AlphaFoldDB" id="A0A7W8GFV4"/>
<proteinExistence type="inferred from homology"/>
<sequence length="244" mass="27300">MKIEAMTWMQVEAYLQHDDRCVLPLGSTEQHGYLSLAVDNILPERLAEEVAGPLGVPVFPTLNYGVTPYFRAYPGSVTLRVQTYLSVIRDVLDSLYEQGFRRILLVNGHGGNSPAQGFAGEWSADHPGAQVLFHNWWNAPRTWQEVQRIDPVASHASWMENFPWTRLPGVELPQMQKPMTDLDRLRLLSPAQLRQTLGDGNYGGLYQRSDEDMLALWAVAVGETTELLERGWALATPDPAGGQT</sequence>